<organism evidence="2 3">
    <name type="scientific">Giardia intestinalis (strain ATCC 50803 / WB clone C6)</name>
    <name type="common">Giardia lamblia</name>
    <dbReference type="NCBI Taxonomy" id="184922"/>
    <lineage>
        <taxon>Eukaryota</taxon>
        <taxon>Metamonada</taxon>
        <taxon>Diplomonadida</taxon>
        <taxon>Hexamitidae</taxon>
        <taxon>Giardiinae</taxon>
        <taxon>Giardia</taxon>
    </lineage>
</organism>
<feature type="compositionally biased region" description="Polar residues" evidence="1">
    <location>
        <begin position="628"/>
        <end position="642"/>
    </location>
</feature>
<feature type="compositionally biased region" description="Polar residues" evidence="1">
    <location>
        <begin position="434"/>
        <end position="453"/>
    </location>
</feature>
<feature type="region of interest" description="Disordered" evidence="1">
    <location>
        <begin position="273"/>
        <end position="292"/>
    </location>
</feature>
<accession>D3KG53</accession>
<feature type="compositionally biased region" description="Low complexity" evidence="1">
    <location>
        <begin position="530"/>
        <end position="566"/>
    </location>
</feature>
<feature type="compositionally biased region" description="Basic and acidic residues" evidence="1">
    <location>
        <begin position="488"/>
        <end position="497"/>
    </location>
</feature>
<feature type="region of interest" description="Disordered" evidence="1">
    <location>
        <begin position="142"/>
        <end position="182"/>
    </location>
</feature>
<comment type="caution">
    <text evidence="2">The sequence shown here is derived from an EMBL/GenBank/DDBJ whole genome shotgun (WGS) entry which is preliminary data.</text>
</comment>
<dbReference type="HOGENOM" id="CLU_299240_0_0_1"/>
<name>D3KG53_GIAIC</name>
<dbReference type="VEuPathDB" id="GiardiaDB:GL50803_96324"/>
<sequence length="1003" mass="111144">MRVALSHSVAEPPSAGHHVYKTYSGSGKATSDTFLHQGNAFDVESNSVDNIKESLAKATHDLSAIAAQVSDLYGQNKSFLQVLSANNLQLEAISSSIRATESLLSRLCTTIYELVPTQHTSHGLSIVRSTSLPVSSRYKTLGSFKPESPSSPKYNPVAGDSVQGMTSKSNDTAPHTANTSPLDASRLLHPLATALSNQRPGSPEQNETAAVLAASAAAQVMAEQRGSEDFDAVFYNKVLTKLLSPQPNILGGNWTTSVSRQAASIADLTTERCTRQSSKKAHSLSASPRSSVATGYGNIASSNPDLGFAMYPINSYSHPSASPVILREPTPTLQAAETESPIGPGATLVFKGGSDTFPQRDRSVKACLDEKEEYVKIPTRSDTTFQTARNRISPTTIYTSDFPSEHDRVDSETADNPKPCDSSSETGDSRAADSASTDLDLNPQTPAAVSQPRSPHVFSDELQTLVAVVEPHAVVLHSDYNPISTSTEKSKTQEADRIPITTKHSATRRGTGSRHTPRPRSAPKPKPRAKSQPSSRSGSRRNSINRQSSVVAASPSARSSRPSPSRIQVKAQVKPVTISAYPDSRYSTMSPASTFNVSSDMHLGSAGPSSMASMSLSTIGTRPGTRPFSRSSSLPLNSTASRTKSDRTKLNMILEKYSGASGVPSAAEEQSINPSQDPLEYKKAFTSVIPFMHFFLDHSNCDPFSPLPTDDLLTKYASVLCEKMQYVSVDTVGKHLILTAEWMVEQFTSEHFFDYITTQSFIAEHFTHFPKTLLEVSLEISADNKRRKEEYEKRISEYEIERKKGSPRSKHPEKPEEPKRYTTEQFHTAFKRCLRNLWGPELERELIYYFHEKYMDMTATEGIILQEVTDLVENPKKSLFPGHNLYNYAELFNKYKRHSPSLTPDEGDTQCVAYNLYFYYCLLSIYLLLNDCLPIRFNIYFMNYKTFQGVFRYISPADLERPMNMSSNFRLYWPAWKDVRRGTLRLHCKFVEVKRDERSSRPF</sequence>
<feature type="region of interest" description="Disordered" evidence="1">
    <location>
        <begin position="604"/>
        <end position="648"/>
    </location>
</feature>
<feature type="region of interest" description="Disordered" evidence="1">
    <location>
        <begin position="480"/>
        <end position="572"/>
    </location>
</feature>
<gene>
    <name evidence="2" type="ORF">GL50803_0096324</name>
</gene>
<dbReference type="EMBL" id="AACB03000002">
    <property type="protein sequence ID" value="KAE8303594.1"/>
    <property type="molecule type" value="Genomic_DNA"/>
</dbReference>
<proteinExistence type="predicted"/>
<dbReference type="OMA" id="IRFNIYF"/>
<evidence type="ECO:0000313" key="3">
    <source>
        <dbReference type="Proteomes" id="UP000001548"/>
    </source>
</evidence>
<dbReference type="Proteomes" id="UP000001548">
    <property type="component" value="Unassembled WGS sequence"/>
</dbReference>
<feature type="region of interest" description="Disordered" evidence="1">
    <location>
        <begin position="396"/>
        <end position="455"/>
    </location>
</feature>
<keyword evidence="3" id="KW-1185">Reference proteome</keyword>
<feature type="region of interest" description="Disordered" evidence="1">
    <location>
        <begin position="801"/>
        <end position="822"/>
    </location>
</feature>
<evidence type="ECO:0000313" key="2">
    <source>
        <dbReference type="EMBL" id="KAE8303594.1"/>
    </source>
</evidence>
<protein>
    <submittedName>
        <fullName evidence="2">Uncharacterized protein</fullName>
    </submittedName>
</protein>
<feature type="compositionally biased region" description="Basic residues" evidence="1">
    <location>
        <begin position="505"/>
        <end position="529"/>
    </location>
</feature>
<reference evidence="2 3" key="1">
    <citation type="journal article" date="2007" name="Science">
        <title>Genomic minimalism in the early diverging intestinal parasite Giardia lamblia.</title>
        <authorList>
            <person name="Morrison H.G."/>
            <person name="McArthur A.G."/>
            <person name="Gillin F.D."/>
            <person name="Aley S.B."/>
            <person name="Adam R.D."/>
            <person name="Olsen G.J."/>
            <person name="Best A.A."/>
            <person name="Cande W.Z."/>
            <person name="Chen F."/>
            <person name="Cipriano M.J."/>
            <person name="Davids B.J."/>
            <person name="Dawson S.C."/>
            <person name="Elmendorf H.G."/>
            <person name="Hehl A.B."/>
            <person name="Holder M.E."/>
            <person name="Huse S.M."/>
            <person name="Kim U.U."/>
            <person name="Lasek-Nesselquist E."/>
            <person name="Manning G."/>
            <person name="Nigam A."/>
            <person name="Nixon J.E."/>
            <person name="Palm D."/>
            <person name="Passamaneck N.E."/>
            <person name="Prabhu A."/>
            <person name="Reich C.I."/>
            <person name="Reiner D.S."/>
            <person name="Samuelson J."/>
            <person name="Svard S.G."/>
            <person name="Sogin M.L."/>
        </authorList>
    </citation>
    <scope>NUCLEOTIDE SEQUENCE [LARGE SCALE GENOMIC DNA]</scope>
    <source>
        <strain evidence="2 3">WB C6</strain>
    </source>
</reference>
<evidence type="ECO:0000256" key="1">
    <source>
        <dbReference type="SAM" id="MobiDB-lite"/>
    </source>
</evidence>
<feature type="compositionally biased region" description="Polar residues" evidence="1">
    <location>
        <begin position="163"/>
        <end position="182"/>
    </location>
</feature>
<feature type="compositionally biased region" description="Low complexity" evidence="1">
    <location>
        <begin position="604"/>
        <end position="617"/>
    </location>
</feature>
<dbReference type="AlphaFoldDB" id="D3KG53"/>